<evidence type="ECO:0000313" key="2">
    <source>
        <dbReference type="Proteomes" id="UP000299102"/>
    </source>
</evidence>
<name>A0A4C1SF20_EUMVA</name>
<reference evidence="1 2" key="1">
    <citation type="journal article" date="2019" name="Commun. Biol.">
        <title>The bagworm genome reveals a unique fibroin gene that provides high tensile strength.</title>
        <authorList>
            <person name="Kono N."/>
            <person name="Nakamura H."/>
            <person name="Ohtoshi R."/>
            <person name="Tomita M."/>
            <person name="Numata K."/>
            <person name="Arakawa K."/>
        </authorList>
    </citation>
    <scope>NUCLEOTIDE SEQUENCE [LARGE SCALE GENOMIC DNA]</scope>
</reference>
<protein>
    <submittedName>
        <fullName evidence="1">Uncharacterized protein</fullName>
    </submittedName>
</protein>
<comment type="caution">
    <text evidence="1">The sequence shown here is derived from an EMBL/GenBank/DDBJ whole genome shotgun (WGS) entry which is preliminary data.</text>
</comment>
<dbReference type="AlphaFoldDB" id="A0A4C1SF20"/>
<dbReference type="EMBL" id="BGZK01003327">
    <property type="protein sequence ID" value="GBO99976.1"/>
    <property type="molecule type" value="Genomic_DNA"/>
</dbReference>
<proteinExistence type="predicted"/>
<keyword evidence="2" id="KW-1185">Reference proteome</keyword>
<evidence type="ECO:0000313" key="1">
    <source>
        <dbReference type="EMBL" id="GBO99976.1"/>
    </source>
</evidence>
<organism evidence="1 2">
    <name type="scientific">Eumeta variegata</name>
    <name type="common">Bagworm moth</name>
    <name type="synonym">Eumeta japonica</name>
    <dbReference type="NCBI Taxonomy" id="151549"/>
    <lineage>
        <taxon>Eukaryota</taxon>
        <taxon>Metazoa</taxon>
        <taxon>Ecdysozoa</taxon>
        <taxon>Arthropoda</taxon>
        <taxon>Hexapoda</taxon>
        <taxon>Insecta</taxon>
        <taxon>Pterygota</taxon>
        <taxon>Neoptera</taxon>
        <taxon>Endopterygota</taxon>
        <taxon>Lepidoptera</taxon>
        <taxon>Glossata</taxon>
        <taxon>Ditrysia</taxon>
        <taxon>Tineoidea</taxon>
        <taxon>Psychidae</taxon>
        <taxon>Oiketicinae</taxon>
        <taxon>Eumeta</taxon>
    </lineage>
</organism>
<dbReference type="Proteomes" id="UP000299102">
    <property type="component" value="Unassembled WGS sequence"/>
</dbReference>
<sequence>MRRPLSRPRSGGSFKSTGDYRSAFPGAICSRHRIARDKPWEGCSNNASTPLEHFDSAFTLLNNFQEEVGPINNEGFRVRRRSLKYEDAIMPERTNIEFGLVKGKRACKPPTYKWSPPPMIFATRVVTSALPASSIRKVGW</sequence>
<gene>
    <name evidence="1" type="ORF">EVAR_95230_1</name>
</gene>
<accession>A0A4C1SF20</accession>